<dbReference type="InterPro" id="IPR039629">
    <property type="entry name" value="R3HDM4"/>
</dbReference>
<dbReference type="Pfam" id="PF13902">
    <property type="entry name" value="R3H-assoc"/>
    <property type="match status" value="1"/>
</dbReference>
<keyword evidence="4" id="KW-1185">Reference proteome</keyword>
<evidence type="ECO:0000313" key="3">
    <source>
        <dbReference type="EMBL" id="KAK9800738.1"/>
    </source>
</evidence>
<feature type="compositionally biased region" description="Polar residues" evidence="1">
    <location>
        <begin position="22"/>
        <end position="38"/>
    </location>
</feature>
<proteinExistence type="predicted"/>
<evidence type="ECO:0000256" key="1">
    <source>
        <dbReference type="SAM" id="MobiDB-lite"/>
    </source>
</evidence>
<feature type="region of interest" description="Disordered" evidence="1">
    <location>
        <begin position="1"/>
        <end position="46"/>
    </location>
</feature>
<dbReference type="PANTHER" id="PTHR32019">
    <property type="entry name" value="R3H DOMAIN-CONTAINING PROTEIN 4"/>
    <property type="match status" value="1"/>
</dbReference>
<comment type="caution">
    <text evidence="3">The sequence shown here is derived from an EMBL/GenBank/DDBJ whole genome shotgun (WGS) entry which is preliminary data.</text>
</comment>
<sequence>METAKLQSSRSRHRKPDDDRSQWTSGSQALSSEEQAQIDSAMRTGRSRRRRYFNDKLLRDMAGPLTHADMQALFSPVPFGEPAHISYIQRASELPFWDTFRSIDLEKQKKILQVLEARYGQQASTSGRANTQGAGSHQGSAAAALRAWGRIGRRERHALKRASFLAVHVLEVNLMQERMQAEGGEVQFEVADAFERLLMHALAQYHNFASHGRTAPDGSTRLIVVQAGALDDNSWREVSCADVLHALESMPQGGLTPSSLRAFLACESDAGSQRRPSFEIEPR</sequence>
<accession>A0AAW1NZG2</accession>
<reference evidence="3 4" key="1">
    <citation type="journal article" date="2024" name="Nat. Commun.">
        <title>Phylogenomics reveals the evolutionary origins of lichenization in chlorophyte algae.</title>
        <authorList>
            <person name="Puginier C."/>
            <person name="Libourel C."/>
            <person name="Otte J."/>
            <person name="Skaloud P."/>
            <person name="Haon M."/>
            <person name="Grisel S."/>
            <person name="Petersen M."/>
            <person name="Berrin J.G."/>
            <person name="Delaux P.M."/>
            <person name="Dal Grande F."/>
            <person name="Keller J."/>
        </authorList>
    </citation>
    <scope>NUCLEOTIDE SEQUENCE [LARGE SCALE GENOMIC DNA]</scope>
    <source>
        <strain evidence="3 4">SAG 2036</strain>
    </source>
</reference>
<evidence type="ECO:0000259" key="2">
    <source>
        <dbReference type="Pfam" id="PF13902"/>
    </source>
</evidence>
<feature type="domain" description="R3H-associated N-terminal" evidence="2">
    <location>
        <begin position="43"/>
        <end position="161"/>
    </location>
</feature>
<dbReference type="PANTHER" id="PTHR32019:SF2">
    <property type="entry name" value="R3H DOMAIN-CONTAINING PROTEIN 4"/>
    <property type="match status" value="1"/>
</dbReference>
<dbReference type="InterPro" id="IPR025952">
    <property type="entry name" value="R3H-assoc_dom"/>
</dbReference>
<dbReference type="Proteomes" id="UP001465755">
    <property type="component" value="Unassembled WGS sequence"/>
</dbReference>
<dbReference type="EMBL" id="JALJOQ010000081">
    <property type="protein sequence ID" value="KAK9800738.1"/>
    <property type="molecule type" value="Genomic_DNA"/>
</dbReference>
<dbReference type="AlphaFoldDB" id="A0AAW1NZG2"/>
<protein>
    <recommendedName>
        <fullName evidence="2">R3H-associated N-terminal domain-containing protein</fullName>
    </recommendedName>
</protein>
<evidence type="ECO:0000313" key="4">
    <source>
        <dbReference type="Proteomes" id="UP001465755"/>
    </source>
</evidence>
<organism evidence="3 4">
    <name type="scientific">Symbiochloris irregularis</name>
    <dbReference type="NCBI Taxonomy" id="706552"/>
    <lineage>
        <taxon>Eukaryota</taxon>
        <taxon>Viridiplantae</taxon>
        <taxon>Chlorophyta</taxon>
        <taxon>core chlorophytes</taxon>
        <taxon>Trebouxiophyceae</taxon>
        <taxon>Trebouxiales</taxon>
        <taxon>Trebouxiaceae</taxon>
        <taxon>Symbiochloris</taxon>
    </lineage>
</organism>
<gene>
    <name evidence="3" type="ORF">WJX73_002961</name>
</gene>
<name>A0AAW1NZG2_9CHLO</name>